<keyword evidence="1" id="KW-1133">Transmembrane helix</keyword>
<dbReference type="AlphaFoldDB" id="B3T9R2"/>
<organism evidence="2">
    <name type="scientific">uncultured marine crenarchaeote HF4000_APKG7F19</name>
    <dbReference type="NCBI Taxonomy" id="455601"/>
    <lineage>
        <taxon>Archaea</taxon>
        <taxon>Nitrososphaerota</taxon>
        <taxon>Nitrososphaeria</taxon>
        <taxon>Nitrosopumilales</taxon>
        <taxon>environmental samples</taxon>
    </lineage>
</organism>
<protein>
    <submittedName>
        <fullName evidence="2">Uncharacterized protein</fullName>
    </submittedName>
</protein>
<evidence type="ECO:0000256" key="1">
    <source>
        <dbReference type="SAM" id="Phobius"/>
    </source>
</evidence>
<keyword evidence="1" id="KW-0472">Membrane</keyword>
<gene>
    <name evidence="2" type="ORF">ALOHA_HF4000APKG7F19ctg1g35</name>
</gene>
<keyword evidence="1" id="KW-0812">Transmembrane</keyword>
<dbReference type="EMBL" id="EU016648">
    <property type="protein sequence ID" value="ABZ09322.1"/>
    <property type="molecule type" value="Genomic_DNA"/>
</dbReference>
<name>B3T9R2_9ARCH</name>
<feature type="transmembrane region" description="Helical" evidence="1">
    <location>
        <begin position="6"/>
        <end position="27"/>
    </location>
</feature>
<reference evidence="2" key="1">
    <citation type="journal article" date="2008" name="ISME J.">
        <title>Genomic patterns of recombination, clonal divergence and environment in marine microbial populations.</title>
        <authorList>
            <person name="Konstantinidis K.T."/>
            <person name="Delong E.F."/>
        </authorList>
    </citation>
    <scope>NUCLEOTIDE SEQUENCE</scope>
</reference>
<evidence type="ECO:0000313" key="2">
    <source>
        <dbReference type="EMBL" id="ABZ09322.1"/>
    </source>
</evidence>
<accession>B3T9R2</accession>
<proteinExistence type="predicted"/>
<sequence>MYFFIFTLIFNSFFAVRLTVCFIVSFLRIILPGRCQLPLCGFIVLFVRRTEPSLINKISTHEKTKCFLKIRYSFSVDFLNELECVCPFFNPNISGYVLIEYEFDLNSWLEIV</sequence>